<name>A0ABN5C7R4_PSEO7</name>
<keyword evidence="1" id="KW-0732">Signal</keyword>
<organism evidence="2 3">
    <name type="scientific">Pseudoalteromonas piscicida</name>
    <dbReference type="NCBI Taxonomy" id="43662"/>
    <lineage>
        <taxon>Bacteria</taxon>
        <taxon>Pseudomonadati</taxon>
        <taxon>Pseudomonadota</taxon>
        <taxon>Gammaproteobacteria</taxon>
        <taxon>Alteromonadales</taxon>
        <taxon>Pseudoalteromonadaceae</taxon>
        <taxon>Pseudoalteromonas</taxon>
    </lineage>
</organism>
<dbReference type="Proteomes" id="UP000016521">
    <property type="component" value="Chromosome I"/>
</dbReference>
<accession>A0ABN5C7R4</accession>
<evidence type="ECO:0008006" key="4">
    <source>
        <dbReference type="Google" id="ProtNLM"/>
    </source>
</evidence>
<proteinExistence type="predicted"/>
<sequence>MRRVIVVLGATLIASFVQAHSPEMIAQLEVADGARCPKRQTILLGKMTLTAGTFKYLHSEGSNVCTSPKQSISGRITPQLDCGQFDDWRLAYDMGNKMCQSLHQNMKGFSNSLKPDMTVYPRFEGPFEFKGDRHHQEYEAGMGVTLACYLCETVTVN</sequence>
<dbReference type="EMBL" id="CP011924">
    <property type="protein sequence ID" value="ATD05679.1"/>
    <property type="molecule type" value="Genomic_DNA"/>
</dbReference>
<dbReference type="RefSeq" id="WP_010369538.1">
    <property type="nucleotide sequence ID" value="NZ_CP011924.1"/>
</dbReference>
<reference evidence="2 3" key="1">
    <citation type="submission" date="2015-06" db="EMBL/GenBank/DDBJ databases">
        <authorList>
            <person name="Xie B.-B."/>
            <person name="Rong J.-C."/>
            <person name="Qin Q.-L."/>
            <person name="Zhang Y.-Z."/>
        </authorList>
    </citation>
    <scope>NUCLEOTIDE SEQUENCE [LARGE SCALE GENOMIC DNA]</scope>
    <source>
        <strain evidence="2 3">JCM 20779</strain>
    </source>
</reference>
<protein>
    <recommendedName>
        <fullName evidence="4">Secreted protein</fullName>
    </recommendedName>
</protein>
<feature type="chain" id="PRO_5047002769" description="Secreted protein" evidence="1">
    <location>
        <begin position="20"/>
        <end position="157"/>
    </location>
</feature>
<evidence type="ECO:0000313" key="2">
    <source>
        <dbReference type="EMBL" id="ATD05679.1"/>
    </source>
</evidence>
<gene>
    <name evidence="2" type="ORF">PPIS_a0368</name>
</gene>
<keyword evidence="3" id="KW-1185">Reference proteome</keyword>
<evidence type="ECO:0000313" key="3">
    <source>
        <dbReference type="Proteomes" id="UP000016521"/>
    </source>
</evidence>
<feature type="signal peptide" evidence="1">
    <location>
        <begin position="1"/>
        <end position="19"/>
    </location>
</feature>
<evidence type="ECO:0000256" key="1">
    <source>
        <dbReference type="SAM" id="SignalP"/>
    </source>
</evidence>